<accession>A0AAV4BIZ9</accession>
<dbReference type="PROSITE" id="PS50878">
    <property type="entry name" value="RT_POL"/>
    <property type="match status" value="1"/>
</dbReference>
<evidence type="ECO:0000259" key="1">
    <source>
        <dbReference type="PROSITE" id="PS50878"/>
    </source>
</evidence>
<protein>
    <submittedName>
        <fullName evidence="2">Polyprotein</fullName>
    </submittedName>
</protein>
<name>A0AAV4BIZ9_9GAST</name>
<dbReference type="CDD" id="cd01647">
    <property type="entry name" value="RT_LTR"/>
    <property type="match status" value="1"/>
</dbReference>
<dbReference type="Pfam" id="PF17919">
    <property type="entry name" value="RT_RNaseH_2"/>
    <property type="match status" value="1"/>
</dbReference>
<organism evidence="2 3">
    <name type="scientific">Plakobranchus ocellatus</name>
    <dbReference type="NCBI Taxonomy" id="259542"/>
    <lineage>
        <taxon>Eukaryota</taxon>
        <taxon>Metazoa</taxon>
        <taxon>Spiralia</taxon>
        <taxon>Lophotrochozoa</taxon>
        <taxon>Mollusca</taxon>
        <taxon>Gastropoda</taxon>
        <taxon>Heterobranchia</taxon>
        <taxon>Euthyneura</taxon>
        <taxon>Panpulmonata</taxon>
        <taxon>Sacoglossa</taxon>
        <taxon>Placobranchoidea</taxon>
        <taxon>Plakobranchidae</taxon>
        <taxon>Plakobranchus</taxon>
    </lineage>
</organism>
<dbReference type="InterPro" id="IPR043502">
    <property type="entry name" value="DNA/RNA_pol_sf"/>
</dbReference>
<dbReference type="FunFam" id="3.30.70.270:FF:000020">
    <property type="entry name" value="Transposon Tf2-6 polyprotein-like Protein"/>
    <property type="match status" value="1"/>
</dbReference>
<dbReference type="AlphaFoldDB" id="A0AAV4BIZ9"/>
<evidence type="ECO:0000313" key="2">
    <source>
        <dbReference type="EMBL" id="GFO19143.1"/>
    </source>
</evidence>
<proteinExistence type="predicted"/>
<dbReference type="CDD" id="cd09274">
    <property type="entry name" value="RNase_HI_RT_Ty3"/>
    <property type="match status" value="1"/>
</dbReference>
<gene>
    <name evidence="2" type="ORF">PoB_004564800</name>
</gene>
<dbReference type="InterPro" id="IPR043128">
    <property type="entry name" value="Rev_trsase/Diguanyl_cyclase"/>
</dbReference>
<dbReference type="Proteomes" id="UP000735302">
    <property type="component" value="Unassembled WGS sequence"/>
</dbReference>
<keyword evidence="3" id="KW-1185">Reference proteome</keyword>
<dbReference type="PANTHER" id="PTHR33064">
    <property type="entry name" value="POL PROTEIN"/>
    <property type="match status" value="1"/>
</dbReference>
<dbReference type="Gene3D" id="3.30.70.270">
    <property type="match status" value="2"/>
</dbReference>
<feature type="domain" description="Reverse transcriptase" evidence="1">
    <location>
        <begin position="22"/>
        <end position="199"/>
    </location>
</feature>
<comment type="caution">
    <text evidence="2">The sequence shown here is derived from an EMBL/GenBank/DDBJ whole genome shotgun (WGS) entry which is preliminary data.</text>
</comment>
<dbReference type="EMBL" id="BLXT01005015">
    <property type="protein sequence ID" value="GFO19143.1"/>
    <property type="molecule type" value="Genomic_DNA"/>
</dbReference>
<dbReference type="InterPro" id="IPR041577">
    <property type="entry name" value="RT_RNaseH_2"/>
</dbReference>
<dbReference type="Pfam" id="PF00078">
    <property type="entry name" value="RVT_1"/>
    <property type="match status" value="1"/>
</dbReference>
<dbReference type="FunFam" id="3.10.20.370:FF:000001">
    <property type="entry name" value="Retrovirus-related Pol polyprotein from transposon 17.6-like protein"/>
    <property type="match status" value="1"/>
</dbReference>
<sequence>MKQYPLPVHAIDEVDKEINFMLESGIISKSTSPYASPITVVMKKDGAIRQCLDFRKLNKITIFDAEPIPTLDELLGKMKGAKFFTKCDLTKGYWQIPMDEDSKAYTAFQTTQGLMEFNYMPFELSTAACTFQRAMLDTLGKLPFVVSYFDDVLIFSKSWEEHLEHIEKTLSALREAGFTVKPSKTIVGCEHINFLGYIVGKVQLKPDESKTEKIRNLKVLTTKKEVRSVLGLLNYYRRFVHNFSAIAQPLTELTKKSSPNKIVWTPECQESWDAIKKCLTSGPILKVPDPSKPFVVQTDASNKAIAGTLLQQHEGTLHPCFYASRILKDRERNYAIIELEMLAIIFALDNFLKYLLMKPFLIQTDHAPLSFSKRKQE</sequence>
<dbReference type="Gene3D" id="3.10.10.10">
    <property type="entry name" value="HIV Type 1 Reverse Transcriptase, subunit A, domain 1"/>
    <property type="match status" value="1"/>
</dbReference>
<dbReference type="SUPFAM" id="SSF56672">
    <property type="entry name" value="DNA/RNA polymerases"/>
    <property type="match status" value="1"/>
</dbReference>
<reference evidence="2 3" key="1">
    <citation type="journal article" date="2021" name="Elife">
        <title>Chloroplast acquisition without the gene transfer in kleptoplastic sea slugs, Plakobranchus ocellatus.</title>
        <authorList>
            <person name="Maeda T."/>
            <person name="Takahashi S."/>
            <person name="Yoshida T."/>
            <person name="Shimamura S."/>
            <person name="Takaki Y."/>
            <person name="Nagai Y."/>
            <person name="Toyoda A."/>
            <person name="Suzuki Y."/>
            <person name="Arimoto A."/>
            <person name="Ishii H."/>
            <person name="Satoh N."/>
            <person name="Nishiyama T."/>
            <person name="Hasebe M."/>
            <person name="Maruyama T."/>
            <person name="Minagawa J."/>
            <person name="Obokata J."/>
            <person name="Shigenobu S."/>
        </authorList>
    </citation>
    <scope>NUCLEOTIDE SEQUENCE [LARGE SCALE GENOMIC DNA]</scope>
</reference>
<dbReference type="PANTHER" id="PTHR33064:SF37">
    <property type="entry name" value="RIBONUCLEASE H"/>
    <property type="match status" value="1"/>
</dbReference>
<dbReference type="InterPro" id="IPR051320">
    <property type="entry name" value="Viral_Replic_Matur_Polypro"/>
</dbReference>
<dbReference type="InterPro" id="IPR000477">
    <property type="entry name" value="RT_dom"/>
</dbReference>
<evidence type="ECO:0000313" key="3">
    <source>
        <dbReference type="Proteomes" id="UP000735302"/>
    </source>
</evidence>